<reference evidence="1 2" key="1">
    <citation type="submission" date="2021-06" db="EMBL/GenBank/DDBJ databases">
        <title>Caerostris extrusa draft genome.</title>
        <authorList>
            <person name="Kono N."/>
            <person name="Arakawa K."/>
        </authorList>
    </citation>
    <scope>NUCLEOTIDE SEQUENCE [LARGE SCALE GENOMIC DNA]</scope>
</reference>
<evidence type="ECO:0000313" key="1">
    <source>
        <dbReference type="EMBL" id="GIX95080.1"/>
    </source>
</evidence>
<accession>A0AAV4PD18</accession>
<keyword evidence="2" id="KW-1185">Reference proteome</keyword>
<sequence length="94" mass="10330">MEWHNMGALQLVSSSASRQKLEDFFGPFSLQDPFSAPLKASMAVNAKADVLESHSTSSSAKKKKLKVQNVVNNICRSSYFQSLKVFFGGTESIL</sequence>
<gene>
    <name evidence="1" type="ORF">CEXT_215481</name>
</gene>
<evidence type="ECO:0000313" key="2">
    <source>
        <dbReference type="Proteomes" id="UP001054945"/>
    </source>
</evidence>
<dbReference type="EMBL" id="BPLR01004471">
    <property type="protein sequence ID" value="GIX95080.1"/>
    <property type="molecule type" value="Genomic_DNA"/>
</dbReference>
<name>A0AAV4PD18_CAEEX</name>
<organism evidence="1 2">
    <name type="scientific">Caerostris extrusa</name>
    <name type="common">Bark spider</name>
    <name type="synonym">Caerostris bankana</name>
    <dbReference type="NCBI Taxonomy" id="172846"/>
    <lineage>
        <taxon>Eukaryota</taxon>
        <taxon>Metazoa</taxon>
        <taxon>Ecdysozoa</taxon>
        <taxon>Arthropoda</taxon>
        <taxon>Chelicerata</taxon>
        <taxon>Arachnida</taxon>
        <taxon>Araneae</taxon>
        <taxon>Araneomorphae</taxon>
        <taxon>Entelegynae</taxon>
        <taxon>Araneoidea</taxon>
        <taxon>Araneidae</taxon>
        <taxon>Caerostris</taxon>
    </lineage>
</organism>
<proteinExistence type="predicted"/>
<protein>
    <submittedName>
        <fullName evidence="1">Uncharacterized protein</fullName>
    </submittedName>
</protein>
<dbReference type="AlphaFoldDB" id="A0AAV4PD18"/>
<dbReference type="Proteomes" id="UP001054945">
    <property type="component" value="Unassembled WGS sequence"/>
</dbReference>
<comment type="caution">
    <text evidence="1">The sequence shown here is derived from an EMBL/GenBank/DDBJ whole genome shotgun (WGS) entry which is preliminary data.</text>
</comment>